<reference evidence="2 3" key="1">
    <citation type="submission" date="2015-02" db="EMBL/GenBank/DDBJ databases">
        <title>Nostoc linckia genome annotation.</title>
        <authorList>
            <person name="Zhou Z."/>
        </authorList>
    </citation>
    <scope>NUCLEOTIDE SEQUENCE [LARGE SCALE GENOMIC DNA]</scope>
    <source>
        <strain evidence="3">z8</strain>
    </source>
</reference>
<dbReference type="Proteomes" id="UP000222310">
    <property type="component" value="Unassembled WGS sequence"/>
</dbReference>
<organism evidence="2 3">
    <name type="scientific">Nostoc linckia z8</name>
    <dbReference type="NCBI Taxonomy" id="1628746"/>
    <lineage>
        <taxon>Bacteria</taxon>
        <taxon>Bacillati</taxon>
        <taxon>Cyanobacteriota</taxon>
        <taxon>Cyanophyceae</taxon>
        <taxon>Nostocales</taxon>
        <taxon>Nostocaceae</taxon>
        <taxon>Nostoc</taxon>
    </lineage>
</organism>
<sequence length="92" mass="10213">MENGAWGTCTERSQSMGHGERERGKGERGNIKFIPFPFSLFPLTFSPPQLFSHLPIPIPQSPIPDLLQNGDDDNVLNSISHLPSNLATFYAM</sequence>
<evidence type="ECO:0000256" key="1">
    <source>
        <dbReference type="SAM" id="MobiDB-lite"/>
    </source>
</evidence>
<evidence type="ECO:0000313" key="3">
    <source>
        <dbReference type="Proteomes" id="UP000222310"/>
    </source>
</evidence>
<feature type="compositionally biased region" description="Basic and acidic residues" evidence="1">
    <location>
        <begin position="18"/>
        <end position="28"/>
    </location>
</feature>
<protein>
    <submittedName>
        <fullName evidence="2">Uncharacterized protein</fullName>
    </submittedName>
</protein>
<evidence type="ECO:0000313" key="2">
    <source>
        <dbReference type="EMBL" id="PHK04626.1"/>
    </source>
</evidence>
<dbReference type="EMBL" id="LAHD01000023">
    <property type="protein sequence ID" value="PHK04626.1"/>
    <property type="molecule type" value="Genomic_DNA"/>
</dbReference>
<comment type="caution">
    <text evidence="2">The sequence shown here is derived from an EMBL/GenBank/DDBJ whole genome shotgun (WGS) entry which is preliminary data.</text>
</comment>
<gene>
    <name evidence="2" type="ORF">VF08_10355</name>
</gene>
<feature type="region of interest" description="Disordered" evidence="1">
    <location>
        <begin position="1"/>
        <end position="28"/>
    </location>
</feature>
<accession>A0A9Q5ZDM6</accession>
<dbReference type="AlphaFoldDB" id="A0A9Q5ZDM6"/>
<name>A0A9Q5ZDM6_NOSLI</name>
<proteinExistence type="predicted"/>